<evidence type="ECO:0000313" key="2">
    <source>
        <dbReference type="EMBL" id="CRX37955.1"/>
    </source>
</evidence>
<keyword evidence="1" id="KW-0732">Signal</keyword>
<proteinExistence type="predicted"/>
<feature type="chain" id="PRO_5005217975" evidence="1">
    <location>
        <begin position="24"/>
        <end position="187"/>
    </location>
</feature>
<dbReference type="Proteomes" id="UP000220251">
    <property type="component" value="Unassembled WGS sequence"/>
</dbReference>
<protein>
    <submittedName>
        <fullName evidence="2">Conserved putative secreted protein</fullName>
    </submittedName>
</protein>
<keyword evidence="3" id="KW-1185">Reference proteome</keyword>
<feature type="signal peptide" evidence="1">
    <location>
        <begin position="1"/>
        <end position="23"/>
    </location>
</feature>
<name>A0A0H5E410_9BACT</name>
<accession>A0A0H5E410</accession>
<dbReference type="RefSeq" id="WP_143406422.1">
    <property type="nucleotide sequence ID" value="NZ_CWGJ01000010.1"/>
</dbReference>
<dbReference type="EMBL" id="CWGJ01000010">
    <property type="protein sequence ID" value="CRX37955.1"/>
    <property type="molecule type" value="Genomic_DNA"/>
</dbReference>
<sequence length="187" mass="20880">MSKGFAFIVALVLGVLSHNAASAANANNGNTQPMRNINEVSAGSNGYYDPGEVDPNCEYRSGPCVCYCPVTTFKPRYYTVKRCVKEPYCEYKRCCRYVPKYTEKRCCRMVPEYYTQTYCQYVPEYYTVPVEKCRNKVVCEQKCCYVPCTYMKKTCLDCPPADCAAKVCGSATSDSNGGCSNGMCASR</sequence>
<dbReference type="AlphaFoldDB" id="A0A0H5E410"/>
<evidence type="ECO:0000313" key="3">
    <source>
        <dbReference type="Proteomes" id="UP000220251"/>
    </source>
</evidence>
<dbReference type="OrthoDB" id="9856559at2"/>
<gene>
    <name evidence="2" type="ORF">ELAC_0600</name>
</gene>
<organism evidence="2 3">
    <name type="scientific">Estrella lausannensis</name>
    <dbReference type="NCBI Taxonomy" id="483423"/>
    <lineage>
        <taxon>Bacteria</taxon>
        <taxon>Pseudomonadati</taxon>
        <taxon>Chlamydiota</taxon>
        <taxon>Chlamydiia</taxon>
        <taxon>Parachlamydiales</taxon>
        <taxon>Candidatus Criblamydiaceae</taxon>
        <taxon>Estrella</taxon>
    </lineage>
</organism>
<reference evidence="3" key="1">
    <citation type="submission" date="2015-06" db="EMBL/GenBank/DDBJ databases">
        <authorList>
            <person name="Bertelli C."/>
        </authorList>
    </citation>
    <scope>NUCLEOTIDE SEQUENCE [LARGE SCALE GENOMIC DNA]</scope>
    <source>
        <strain evidence="3">CRIB-30</strain>
    </source>
</reference>
<evidence type="ECO:0000256" key="1">
    <source>
        <dbReference type="SAM" id="SignalP"/>
    </source>
</evidence>